<protein>
    <submittedName>
        <fullName evidence="3">Uncharacterized protein</fullName>
    </submittedName>
</protein>
<feature type="compositionally biased region" description="Basic residues" evidence="1">
    <location>
        <begin position="27"/>
        <end position="39"/>
    </location>
</feature>
<keyword evidence="2" id="KW-0732">Signal</keyword>
<keyword evidence="4" id="KW-1185">Reference proteome</keyword>
<comment type="caution">
    <text evidence="3">The sequence shown here is derived from an EMBL/GenBank/DDBJ whole genome shotgun (WGS) entry which is preliminary data.</text>
</comment>
<dbReference type="Proteomes" id="UP000596742">
    <property type="component" value="Unassembled WGS sequence"/>
</dbReference>
<dbReference type="OrthoDB" id="6161193at2759"/>
<proteinExistence type="predicted"/>
<gene>
    <name evidence="3" type="ORF">MGAL_10B011388</name>
</gene>
<dbReference type="EMBL" id="UYJE01004549">
    <property type="protein sequence ID" value="VDI28926.1"/>
    <property type="molecule type" value="Genomic_DNA"/>
</dbReference>
<sequence>MLKAIIISLVVTQAFCATTMAPDMTTKQHHNHHHSHGTHGTRPTREPVEADKHFFKYDPTSHLMMAVNSKACYIYTMSSQESMDVHTVHGLHVLEIKLITMIDDATATFQSITHDNLTTMSKSLAHSCKAVNMVMKLN</sequence>
<dbReference type="AlphaFoldDB" id="A0A8B6E5I3"/>
<evidence type="ECO:0000256" key="2">
    <source>
        <dbReference type="SAM" id="SignalP"/>
    </source>
</evidence>
<organism evidence="3 4">
    <name type="scientific">Mytilus galloprovincialis</name>
    <name type="common">Mediterranean mussel</name>
    <dbReference type="NCBI Taxonomy" id="29158"/>
    <lineage>
        <taxon>Eukaryota</taxon>
        <taxon>Metazoa</taxon>
        <taxon>Spiralia</taxon>
        <taxon>Lophotrochozoa</taxon>
        <taxon>Mollusca</taxon>
        <taxon>Bivalvia</taxon>
        <taxon>Autobranchia</taxon>
        <taxon>Pteriomorphia</taxon>
        <taxon>Mytilida</taxon>
        <taxon>Mytiloidea</taxon>
        <taxon>Mytilidae</taxon>
        <taxon>Mytilinae</taxon>
        <taxon>Mytilus</taxon>
    </lineage>
</organism>
<name>A0A8B6E5I3_MYTGA</name>
<evidence type="ECO:0000256" key="1">
    <source>
        <dbReference type="SAM" id="MobiDB-lite"/>
    </source>
</evidence>
<feature type="signal peptide" evidence="2">
    <location>
        <begin position="1"/>
        <end position="16"/>
    </location>
</feature>
<reference evidence="3" key="1">
    <citation type="submission" date="2018-11" db="EMBL/GenBank/DDBJ databases">
        <authorList>
            <person name="Alioto T."/>
            <person name="Alioto T."/>
        </authorList>
    </citation>
    <scope>NUCLEOTIDE SEQUENCE</scope>
</reference>
<accession>A0A8B6E5I3</accession>
<feature type="chain" id="PRO_5032392150" evidence="2">
    <location>
        <begin position="17"/>
        <end position="138"/>
    </location>
</feature>
<evidence type="ECO:0000313" key="4">
    <source>
        <dbReference type="Proteomes" id="UP000596742"/>
    </source>
</evidence>
<feature type="region of interest" description="Disordered" evidence="1">
    <location>
        <begin position="26"/>
        <end position="46"/>
    </location>
</feature>
<evidence type="ECO:0000313" key="3">
    <source>
        <dbReference type="EMBL" id="VDI28926.1"/>
    </source>
</evidence>